<evidence type="ECO:0000313" key="2">
    <source>
        <dbReference type="Proteomes" id="UP000240996"/>
    </source>
</evidence>
<dbReference type="CDD" id="cd02603">
    <property type="entry name" value="HAD_sEH-N_like"/>
    <property type="match status" value="1"/>
</dbReference>
<dbReference type="Proteomes" id="UP000240996">
    <property type="component" value="Unassembled WGS sequence"/>
</dbReference>
<dbReference type="AlphaFoldDB" id="A0A2T4YPK4"/>
<dbReference type="PANTHER" id="PTHR43611">
    <property type="entry name" value="ALPHA-D-GLUCOSE 1-PHOSPHATE PHOSPHATASE"/>
    <property type="match status" value="1"/>
</dbReference>
<dbReference type="InterPro" id="IPR006439">
    <property type="entry name" value="HAD-SF_hydro_IA"/>
</dbReference>
<dbReference type="NCBIfam" id="TIGR01509">
    <property type="entry name" value="HAD-SF-IA-v3"/>
    <property type="match status" value="1"/>
</dbReference>
<dbReference type="EMBL" id="PZZN01000002">
    <property type="protein sequence ID" value="PTM45421.1"/>
    <property type="molecule type" value="Genomic_DNA"/>
</dbReference>
<name>A0A2T4YPK4_9SPHN</name>
<dbReference type="SFLD" id="SFLDG01129">
    <property type="entry name" value="C1.5:_HAD__Beta-PGM__Phosphata"/>
    <property type="match status" value="1"/>
</dbReference>
<dbReference type="Pfam" id="PF00702">
    <property type="entry name" value="Hydrolase"/>
    <property type="match status" value="1"/>
</dbReference>
<proteinExistence type="predicted"/>
<evidence type="ECO:0000313" key="1">
    <source>
        <dbReference type="EMBL" id="PTM45421.1"/>
    </source>
</evidence>
<sequence>MAVPTSSTRPTVASRHDRAKPLKTSVIFDVGRVLYDWGPRILYERLIDDDRALDAFLRDVVTIDWHFQHDAGRDFADTSAELAALHPQHADLIAVWGPRFNESIGPAIAGMHELVRDLDAADVPLFAITNFSHEFWPPFRARESAMFDRFRDIVVSGDEKMVKPDPAIYRLALDRFGVRADETVFVDDNPANIAAARALEIESVLFTDAASFRSRLVELGLPIAATGETPPR</sequence>
<dbReference type="Gene3D" id="3.40.50.1000">
    <property type="entry name" value="HAD superfamily/HAD-like"/>
    <property type="match status" value="1"/>
</dbReference>
<comment type="caution">
    <text evidence="1">The sequence shown here is derived from an EMBL/GenBank/DDBJ whole genome shotgun (WGS) entry which is preliminary data.</text>
</comment>
<dbReference type="SFLD" id="SFLDS00003">
    <property type="entry name" value="Haloacid_Dehalogenase"/>
    <property type="match status" value="1"/>
</dbReference>
<keyword evidence="2" id="KW-1185">Reference proteome</keyword>
<gene>
    <name evidence="1" type="ORF">C8J24_1636</name>
</gene>
<dbReference type="SUPFAM" id="SSF56784">
    <property type="entry name" value="HAD-like"/>
    <property type="match status" value="1"/>
</dbReference>
<dbReference type="NCBIfam" id="TIGR01549">
    <property type="entry name" value="HAD-SF-IA-v1"/>
    <property type="match status" value="1"/>
</dbReference>
<accession>A0A2T4YPK4</accession>
<protein>
    <submittedName>
        <fullName evidence="1">2-haloacid dehalogenase</fullName>
    </submittedName>
</protein>
<organism evidence="1 2">
    <name type="scientific">Sphingomonas aerolata</name>
    <dbReference type="NCBI Taxonomy" id="185951"/>
    <lineage>
        <taxon>Bacteria</taxon>
        <taxon>Pseudomonadati</taxon>
        <taxon>Pseudomonadota</taxon>
        <taxon>Alphaproteobacteria</taxon>
        <taxon>Sphingomonadales</taxon>
        <taxon>Sphingomonadaceae</taxon>
        <taxon>Sphingomonas</taxon>
    </lineage>
</organism>
<reference evidence="1 2" key="1">
    <citation type="submission" date="2018-04" db="EMBL/GenBank/DDBJ databases">
        <title>Genomic Encyclopedia of Type Strains, Phase III (KMG-III): the genomes of soil and plant-associated and newly described type strains.</title>
        <authorList>
            <person name="Whitman W."/>
        </authorList>
    </citation>
    <scope>NUCLEOTIDE SEQUENCE [LARGE SCALE GENOMIC DNA]</scope>
    <source>
        <strain evidence="1 2">NW12</strain>
    </source>
</reference>
<dbReference type="InterPro" id="IPR036412">
    <property type="entry name" value="HAD-like_sf"/>
</dbReference>
<dbReference type="PANTHER" id="PTHR43611:SF3">
    <property type="entry name" value="FLAVIN MONONUCLEOTIDE HYDROLASE 1, CHLOROPLATIC"/>
    <property type="match status" value="1"/>
</dbReference>
<dbReference type="InterPro" id="IPR023214">
    <property type="entry name" value="HAD_sf"/>
</dbReference>